<dbReference type="Gene3D" id="3.10.129.110">
    <property type="entry name" value="Polyketide synthase dehydratase"/>
    <property type="match status" value="2"/>
</dbReference>
<evidence type="ECO:0000313" key="13">
    <source>
        <dbReference type="EMBL" id="ATE54648.1"/>
    </source>
</evidence>
<dbReference type="GO" id="GO:0031177">
    <property type="term" value="F:phosphopantetheine binding"/>
    <property type="evidence" value="ECO:0007669"/>
    <property type="project" value="InterPro"/>
</dbReference>
<dbReference type="Pfam" id="PF22336">
    <property type="entry name" value="RhiE-like_linker"/>
    <property type="match status" value="1"/>
</dbReference>
<dbReference type="CDD" id="cd05195">
    <property type="entry name" value="enoyl_red"/>
    <property type="match status" value="1"/>
</dbReference>
<dbReference type="InterPro" id="IPR009081">
    <property type="entry name" value="PP-bd_ACP"/>
</dbReference>
<feature type="domain" description="Carrier" evidence="10">
    <location>
        <begin position="920"/>
        <end position="997"/>
    </location>
</feature>
<dbReference type="SUPFAM" id="SSF51735">
    <property type="entry name" value="NAD(P)-binding Rossmann-fold domains"/>
    <property type="match status" value="5"/>
</dbReference>
<proteinExistence type="predicted"/>
<dbReference type="InterPro" id="IPR049900">
    <property type="entry name" value="PKS_mFAS_DH"/>
</dbReference>
<dbReference type="Pfam" id="PF00501">
    <property type="entry name" value="AMP-binding"/>
    <property type="match status" value="1"/>
</dbReference>
<dbReference type="FunFam" id="3.40.47.10:FF:000019">
    <property type="entry name" value="Polyketide synthase type I"/>
    <property type="match status" value="2"/>
</dbReference>
<feature type="active site" description="Proton acceptor; for dehydratase activity" evidence="8">
    <location>
        <position position="3947"/>
    </location>
</feature>
<dbReference type="SMART" id="SM01294">
    <property type="entry name" value="PKS_PP_betabranch"/>
    <property type="match status" value="1"/>
</dbReference>
<dbReference type="SUPFAM" id="SSF53901">
    <property type="entry name" value="Thiolase-like"/>
    <property type="match status" value="2"/>
</dbReference>
<feature type="compositionally biased region" description="Basic and acidic residues" evidence="9">
    <location>
        <begin position="3439"/>
        <end position="3450"/>
    </location>
</feature>
<dbReference type="SMART" id="SM00825">
    <property type="entry name" value="PKS_KS"/>
    <property type="match status" value="2"/>
</dbReference>
<feature type="domain" description="Ketosynthase family 3 (KS3)" evidence="11">
    <location>
        <begin position="2960"/>
        <end position="3383"/>
    </location>
</feature>
<dbReference type="InterPro" id="IPR042099">
    <property type="entry name" value="ANL_N_sf"/>
</dbReference>
<evidence type="ECO:0000256" key="9">
    <source>
        <dbReference type="SAM" id="MobiDB-lite"/>
    </source>
</evidence>
<dbReference type="InterPro" id="IPR036736">
    <property type="entry name" value="ACP-like_sf"/>
</dbReference>
<dbReference type="SMART" id="SM00826">
    <property type="entry name" value="PKS_DH"/>
    <property type="match status" value="2"/>
</dbReference>
<dbReference type="PROSITE" id="PS00606">
    <property type="entry name" value="KS3_1"/>
    <property type="match status" value="2"/>
</dbReference>
<evidence type="ECO:0000313" key="14">
    <source>
        <dbReference type="Proteomes" id="UP000218505"/>
    </source>
</evidence>
<dbReference type="PROSITE" id="PS52019">
    <property type="entry name" value="PKS_MFAS_DH"/>
    <property type="match status" value="2"/>
</dbReference>
<feature type="region of interest" description="Disordered" evidence="9">
    <location>
        <begin position="550"/>
        <end position="582"/>
    </location>
</feature>
<dbReference type="InterPro" id="IPR016039">
    <property type="entry name" value="Thiolase-like"/>
</dbReference>
<feature type="domain" description="Ketosynthase family 3 (KS3)" evidence="11">
    <location>
        <begin position="1019"/>
        <end position="1433"/>
    </location>
</feature>
<feature type="region of interest" description="N-terminal hotdog fold" evidence="8">
    <location>
        <begin position="1879"/>
        <end position="2000"/>
    </location>
</feature>
<feature type="region of interest" description="C-terminal hotdog fold" evidence="8">
    <location>
        <begin position="4051"/>
        <end position="4187"/>
    </location>
</feature>
<feature type="region of interest" description="Disordered" evidence="9">
    <location>
        <begin position="3382"/>
        <end position="3489"/>
    </location>
</feature>
<dbReference type="InterPro" id="IPR014031">
    <property type="entry name" value="Ketoacyl_synth_C"/>
</dbReference>
<dbReference type="InterPro" id="IPR011032">
    <property type="entry name" value="GroES-like_sf"/>
</dbReference>
<evidence type="ECO:0000256" key="8">
    <source>
        <dbReference type="PROSITE-ProRule" id="PRU01363"/>
    </source>
</evidence>
<feature type="region of interest" description="Disordered" evidence="9">
    <location>
        <begin position="4004"/>
        <end position="4027"/>
    </location>
</feature>
<dbReference type="Pfam" id="PF00550">
    <property type="entry name" value="PP-binding"/>
    <property type="match status" value="3"/>
</dbReference>
<dbReference type="SUPFAM" id="SSF50129">
    <property type="entry name" value="GroES-like"/>
    <property type="match status" value="1"/>
</dbReference>
<evidence type="ECO:0000256" key="1">
    <source>
        <dbReference type="ARBA" id="ARBA00004792"/>
    </source>
</evidence>
<feature type="region of interest" description="N-terminal hotdog fold" evidence="8">
    <location>
        <begin position="3915"/>
        <end position="4039"/>
    </location>
</feature>
<dbReference type="InterPro" id="IPR020845">
    <property type="entry name" value="AMP-binding_CS"/>
</dbReference>
<dbReference type="InterPro" id="IPR000873">
    <property type="entry name" value="AMP-dep_synth/lig_dom"/>
</dbReference>
<dbReference type="Gene3D" id="3.30.300.30">
    <property type="match status" value="1"/>
</dbReference>
<dbReference type="SMART" id="SM00829">
    <property type="entry name" value="PKS_ER"/>
    <property type="match status" value="1"/>
</dbReference>
<feature type="region of interest" description="Disordered" evidence="9">
    <location>
        <begin position="4542"/>
        <end position="4566"/>
    </location>
</feature>
<dbReference type="PROSITE" id="PS00012">
    <property type="entry name" value="PHOSPHOPANTETHEINE"/>
    <property type="match status" value="2"/>
</dbReference>
<dbReference type="Proteomes" id="UP000218505">
    <property type="component" value="Chromosome"/>
</dbReference>
<dbReference type="Pfam" id="PF16197">
    <property type="entry name" value="KAsynt_C_assoc"/>
    <property type="match status" value="1"/>
</dbReference>
<feature type="compositionally biased region" description="Basic and acidic residues" evidence="9">
    <location>
        <begin position="4004"/>
        <end position="4015"/>
    </location>
</feature>
<dbReference type="SMART" id="SM00827">
    <property type="entry name" value="PKS_AT"/>
    <property type="match status" value="2"/>
</dbReference>
<accession>A0A290Z6M4</accession>
<dbReference type="Gene3D" id="3.40.50.720">
    <property type="entry name" value="NAD(P)-binding Rossmann-like Domain"/>
    <property type="match status" value="6"/>
</dbReference>
<dbReference type="Gene3D" id="3.40.50.12780">
    <property type="entry name" value="N-terminal domain of ligase-like"/>
    <property type="match status" value="1"/>
</dbReference>
<dbReference type="Pfam" id="PF14765">
    <property type="entry name" value="PS-DH"/>
    <property type="match status" value="2"/>
</dbReference>
<feature type="active site" description="Proton donor; for dehydratase activity" evidence="8">
    <location>
        <position position="4110"/>
    </location>
</feature>
<comment type="pathway">
    <text evidence="1">Antibiotic biosynthesis.</text>
</comment>
<keyword evidence="5" id="KW-0677">Repeat</keyword>
<dbReference type="InterPro" id="IPR014030">
    <property type="entry name" value="Ketoacyl_synth_N"/>
</dbReference>
<dbReference type="InterPro" id="IPR045851">
    <property type="entry name" value="AMP-bd_C_sf"/>
</dbReference>
<dbReference type="Pfam" id="PF08240">
    <property type="entry name" value="ADH_N"/>
    <property type="match status" value="1"/>
</dbReference>
<dbReference type="EMBL" id="CP023445">
    <property type="protein sequence ID" value="ATE54648.1"/>
    <property type="molecule type" value="Genomic_DNA"/>
</dbReference>
<dbReference type="PROSITE" id="PS50075">
    <property type="entry name" value="CARRIER"/>
    <property type="match status" value="3"/>
</dbReference>
<dbReference type="Gene3D" id="1.10.1200.10">
    <property type="entry name" value="ACP-like"/>
    <property type="match status" value="3"/>
</dbReference>
<dbReference type="CDD" id="cd00833">
    <property type="entry name" value="PKS"/>
    <property type="match status" value="2"/>
</dbReference>
<dbReference type="GO" id="GO:0004315">
    <property type="term" value="F:3-oxoacyl-[acyl-carrier-protein] synthase activity"/>
    <property type="evidence" value="ECO:0007669"/>
    <property type="project" value="InterPro"/>
</dbReference>
<keyword evidence="14" id="KW-1185">Reference proteome</keyword>
<dbReference type="SMART" id="SM00823">
    <property type="entry name" value="PKS_PP"/>
    <property type="match status" value="3"/>
</dbReference>
<evidence type="ECO:0000256" key="3">
    <source>
        <dbReference type="ARBA" id="ARBA00022553"/>
    </source>
</evidence>
<evidence type="ECO:0000256" key="6">
    <source>
        <dbReference type="ARBA" id="ARBA00023268"/>
    </source>
</evidence>
<dbReference type="InterPro" id="IPR013968">
    <property type="entry name" value="PKS_KR"/>
</dbReference>
<feature type="compositionally biased region" description="Basic and acidic residues" evidence="9">
    <location>
        <begin position="3473"/>
        <end position="3488"/>
    </location>
</feature>
<dbReference type="PANTHER" id="PTHR43775">
    <property type="entry name" value="FATTY ACID SYNTHASE"/>
    <property type="match status" value="1"/>
</dbReference>
<dbReference type="PANTHER" id="PTHR43775:SF51">
    <property type="entry name" value="INACTIVE PHENOLPHTHIOCEROL SYNTHESIS POLYKETIDE SYNTHASE TYPE I PKS1-RELATED"/>
    <property type="match status" value="1"/>
</dbReference>
<dbReference type="InterPro" id="IPR016035">
    <property type="entry name" value="Acyl_Trfase/lysoPLipase"/>
</dbReference>
<keyword evidence="6" id="KW-0511">Multifunctional enzyme</keyword>
<organism evidence="13 14">
    <name type="scientific">Actinosynnema pretiosum</name>
    <dbReference type="NCBI Taxonomy" id="42197"/>
    <lineage>
        <taxon>Bacteria</taxon>
        <taxon>Bacillati</taxon>
        <taxon>Actinomycetota</taxon>
        <taxon>Actinomycetes</taxon>
        <taxon>Pseudonocardiales</taxon>
        <taxon>Pseudonocardiaceae</taxon>
        <taxon>Actinosynnema</taxon>
    </lineage>
</organism>
<evidence type="ECO:0000256" key="5">
    <source>
        <dbReference type="ARBA" id="ARBA00022737"/>
    </source>
</evidence>
<dbReference type="RefSeq" id="WP_096494004.1">
    <property type="nucleotide sequence ID" value="NZ_CP023445.1"/>
</dbReference>
<dbReference type="InterPro" id="IPR025110">
    <property type="entry name" value="AMP-bd_C"/>
</dbReference>
<keyword evidence="3" id="KW-0597">Phosphoprotein</keyword>
<evidence type="ECO:0000256" key="4">
    <source>
        <dbReference type="ARBA" id="ARBA00022679"/>
    </source>
</evidence>
<name>A0A290Z6M4_9PSEU</name>
<dbReference type="InterPro" id="IPR057326">
    <property type="entry name" value="KR_dom"/>
</dbReference>
<sequence length="4684" mass="483442">MLRSDLIRPLPELLREHAAERGDRVAFRDARRAVTWVDLELRTRRLAGHLAARRLLPGDRAVILLGNRVETVECYLALVRAGAVGVPLNPVSTDAELGALLDDSGARLVLTDAAHADQLAGLRATRPALEVVHVDRDYEALAGVDAPLPAHDALELDDLAWMLYTSGTTGAPKGVLSTQRNCLWSVAACYAPVLGLTPDDRVLWPLPLFHSLSHIAGVLATTAVGATTRVVDGRSPQDVLAALHEERSTVLAGVPTTYHHLVRAAGERGFLAPDLRVGLVGGAITTAELRAAVEQRFGVPLIDAYGSTETCGSITVNWPTGPRVEGSSGLPVPGLAVRLVDPDTGLDAPTGAEGEVWVRGPSVMVGYHNRPEATAAALRDGWYRTGDLATRDESGFHAVTGRIDDVVVRGGEKVHPAEVEAVLRAVPGVADAAVVGRPHDVLGEVPVAFLVPGEGFDPAQVLAVCRERLSYHKVPEELYQIESVPRTASGKITRRVLLDTPARLRASGERGALFRTDWVPLAAAPGGATAPGAVAGSGAATASSAVTGAGAATGPARATTPAAATAPATTPAEASTPVAAARPGGHPVAVMAEPTAPAPGGAPVVLDLRGDDAPALSGRPDLVLTRGAVAVDGGPVRLGQLAAWTAACRAGITAVDADDDGAVDPVGLLAAGEPRLLVRSGVVLVPRLHEVPGSVVGRGALDPRRAVAVTGADSGTAAALARHLRGAHGVRDLLLITAPHGRARAGALRDDLVASGARVVLAVAGPDALDRALSRAPSPLGALVHTGDGDPEALPRLLGARVELVVCATAFDSAAAEDVVLRRRAAGMPARCLAWGPWEAETAQARPGLAVLPLRDGLAAFDAALGADEPVVSVLRPDPDLVAGDVPAPLRDLLHVVAAEPEPVRVAELRASLAGRGERERRRRLLDLVRAETAALRPAEFLVDGHERGFAELGFTSATSVALRNRLTAATGLALPATAAFEHPTPTALAALLHDELFGASRTPVAPARAVERPVERSGEPIAVVAAGCRLPGGVASPEDLWEVVRSGADVVSPFPVDRGWDLDALRGACAGGGFLADAALFDAALFGVHPREALAMDPQQRLLLEVAWEVFERAGIDPRSVAGDGTGVFAGLMGHDYGSRPGLDRQLVEGYLSTGNAGSVASGRIAYAFGLTGPALTVDTACSSSLVAVHLAVQSLRRGECSMALAGGATVMATPADFVEFARQGALAPDGRCKPFSASADGTAWSEGAGLVLLERLSDARRNGRRVLAVIRGSAVNSDGASNGLTAPSGAAQQRVIRAALADAGLSTSDVDAVEAHGTGTRLGDPIEARALVATYGRDRDGEPLWLGSLKSNFGHPQGAAGIAGLIKLVQALRHGVLPRTLHVDAPTPEVDWDGVEVLAEQRAWPEVDRPRRAAVSSFGVSGTNAHVVLEQAPAETAAPAAPERGPVPLPVSAVDAAALRAQARRLADFLAPSDVTAAELAGALRAGRADLGERAVVVAADRAGALAALEALAADEPSPALVTGRADVTGRTVLVFPGQGGQWVGMGARLLDESPVFAERVGECAAAVDPLVDFRVVDVLRGGDLSRVDVVQPVAFVVMVALARLWRSVGVEPDAVVGHSQGEIAAACVAGALSLADAARVVVLRSRAIAAGLNGGGMASIPLPQAQVEELVAGTGVCVAAVNGPGSVVVSGEVDALVARVEGARRLPVDYASHSPAVDVLREGLLADLAPITPRPAAIPMLSTVTGKWLDGAELDADYWFANLRHPVRFADATALLVADGFRAFVEVGAHPVLTAPVQDLLAGAGPSVATGTLRRDDGGLDRFLRSAAELHVRGVPVDLSPLAPPPVRALDLPTYPFQRARYWLDADPTAASALRHPLLTSATDLAGGEDLVCQARLSTARHPWLADHAVRGSAVLPGTCWAELAIRAGDEVGAPALDELLVEAPLVLPERGAVEVQLRIGAPDAAGRRPLEAHARAEGGAWTRHASGSLAADRSTPVPLTEWPPTGAREVDLAGFYDSRAAEGYDYGPALRGLRRAWTRDGEVFAEVELPAPLSPDGWGLHPALFDAALHATGLLPPARVAADEVLLPFSWRGTRLRATGATALRVRLTGTADDHVLRAYDPEGAPVVEVDALRLRPAPATALVGSGALFRVEWVDLDLPVSTPDSTPGAPVLDRPVLDLPGGDARTLVGLTLEALREHDELTVVTRGAAEDPAAAAVWGLLRTAQTERPGRFAVVDLDDDPASRALLPALPATGEPQVRVRAGRASAPRLARTRDDGLPLPAAPTWRLTCDGGTFTDLAATPSPAANRPLEPGEVRVGVRAAGVNFRDAAVVLNAVPGQRGLGGEAAGVVLETGPGVTGLAVGDRVLGTFDRDFGAFGPVAVTDARLLAPVPPGWGFARAASVPVAFLTALYGLRDLAQVGPGDRVLVHAGAGGVGGAAVRLAALLGAEVFATASPAKWPVLRALGLDDAHLASSRDTGFAERFPNVDVVLNSLTGELVDASLRLLAPGGRFLELGKVDVRDLVRADVTYRAYDLRDAGPDRTAELLAEVLGLFAAGRLEPLPLTVRDVRHAPEALRHVASGGHVGKVVLTVPRPLDPEGTVLVHGGGALGALTARHLVSAHGARHLLITSRRGPDAPGAAELAADLAELGATTRFERCDAADRDRVAALLADLGGRPLTAVVHTAGALDDALLADQDAARVDAVLRPKLDGALLLDELTRDADLAAFVLFSSAAGTLGNAGQANYAAANAALDALAARRRSAGLPATSIAWGHWEHTSALTAGLTAADLARGARHGAGSLTTTEALALLDAALASPEPAVLAAALDPRRAAEVPPLLRDLAGPRRAVAAQAVAGADRPLIDVVRAHTATVLGHRDASAVDANRAFKELGVDSLTAVELRNRLAAATGLALAATSVFDHPTPALLTAHLLAELGHAPAAGTTAPPATAAVTADAGEPIAIVSMACRFPGDVSSPEDLWDLVAGGGDALTPFPADRGWDLAALFAPDPDRAGRSHAREGGFLADVAGFDADLFGISPREAIGTDPQQRLLLEVAWELFERAGIAPDSLRGTDTGVFAGVIAHGYPVLPAHSDQGLEGHRVTGVSGSVVSGRVAYAFGLQGPAMTVDTACSSSLVGVHLAVRALRGGECSLALAGGVTVLSTPDLFVDFSRQRGLAADGRCKAFGAGADGTGFGEGVGLVLLERLWDARRNGRRVLGLVRGSAVNSDGASNGLTAPSGPAQERVIGRALADAGLSAADVDLVEAHGTGTRLGDPIEARALVATYGRDRGGEPVWLGSVKSNIGHTQAAAGVAGLIKAVQALRHGVLPATLHAAEPTPEVEWDGVAVLAEQRDWPEVGRPRRAAVSSFGVSGTNAHVVLEQAPEELSPEGRIPEVRIPDRRTSEGRVPEGRAPEGRTSGGRAPEGQTSEGRAFGGRVPEDQTSEDRTSEGQASMGRAPEGQAPLGQVSESRAPDHRVPAGPDRDVPGHLPLVLSAHDPAALRATAARLLPVAERVPLPDLALSLVTGRAALPCRAVIPARDRGQALAALRDLASGATAPAERDGGGVAFLLSGQGSQRAGTGRLLERRFPVFRDALREVCALLDRRVVGGPGVRAALDDPGLLADTRYAQAGLFAVQVALVRLLDALGVRPDLLAGHSVGEIAVAHAAGVLSLEDASTLVAARGALMRELPPGVMVAVRAGEDEARAALVDGVELAAVNGPRATVLTGDEAAVTEVAARLGRATRLRVAHAFHSAAVDAVLPAFADVLARLDFRPPRVPVATTAPGALDAPEYWLGQAREPVRFADAVTDLHRRGATAFVEVGPGGGLAAAAQECLDGHDVLCAPLLHRDRDEDHSLITALGALHARGARVDFAPLLADAGGRTTDLPTYPFQRRRFWLDPAPPTTDAAPLEHPLLTGELEIPGSDTAAFTGRAATGAHPWLADHRLLDAVVVPGTALLDLVRAAGRQLGLPEVAELVNEVPLVLGDGAALLRVTAAAPGPDGRREVAVHSRPESAGPRSPWTRHVTGQLAPESGPLAFDLAQWPPPGALPLPVADHRAAMAATGHGYGPAFLGLRAAWKLDDEVLVEAVLPDEVADDGHAVHPALLDAVLQAIALTGVEDGSQVRVPFSWRSARGAGRAGRAVRASLRPDGDGGVRVRVACPRGRPLLEIASLVSRPVTPDRLRPGVLLRQAWTEVGPPPGAAEPVPLREVGERVPPVVRVDAGHVRDLLPLLQEVVTEPRWESTRLLVTTSGAVGPRAGRAEGAAVWGLVRSAAAEHPGRFVLADLDDRPESAALLPALATGALPEAVLRAGRVLVPGLHRVSAPGAGGAVLDPGGAALITGGSGALAALLAEHLVRAHGVRCLVLLSRSGRGPDVPGADVRHVRGDVANRADVVAALAAVPPDRPLTLVAHLAGVLDDGALTALTPERLDAVLRPKAEGARHLDELTRDRDLAAFVLFSSVAGALGHAGQANYAAANAHLDGLAHERHALGLPATALAWGPWTEGMARGRGTLSPQVALGLFDAALRTGLPALVPLDREPERRVPAPRAATPAPAGPSLADRLRPMPPAERRAHLLELVTAEALGVLGHDDGAALPAGQAFRDAGFDSITAMALRNRLVRLAGVRLPASVVFDHPTPAATAERLEAELFPADRLPGPRHGDDFDDMAADELVRRALGGE</sequence>
<dbReference type="InterPro" id="IPR020841">
    <property type="entry name" value="PKS_Beta-ketoAc_synthase_dom"/>
</dbReference>
<dbReference type="Pfam" id="PF00109">
    <property type="entry name" value="ketoacyl-synt"/>
    <property type="match status" value="2"/>
</dbReference>
<keyword evidence="4" id="KW-0808">Transferase</keyword>
<feature type="domain" description="PKS/mFAS DH" evidence="12">
    <location>
        <begin position="3915"/>
        <end position="4187"/>
    </location>
</feature>
<dbReference type="InterPro" id="IPR054514">
    <property type="entry name" value="RhiE-like_linker"/>
</dbReference>
<reference evidence="13" key="1">
    <citation type="submission" date="2017-09" db="EMBL/GenBank/DDBJ databases">
        <title>Complete Genome Sequence of ansamitocin-producing Bacterium Actinosynnema pretiosum X47.</title>
        <authorList>
            <person name="Cao G."/>
            <person name="Zong G."/>
            <person name="Zhong C."/>
            <person name="Fu J."/>
        </authorList>
    </citation>
    <scope>NUCLEOTIDE SEQUENCE [LARGE SCALE GENOMIC DNA]</scope>
    <source>
        <strain evidence="13">X47</strain>
    </source>
</reference>
<feature type="active site" description="Proton acceptor; for dehydratase activity" evidence="8">
    <location>
        <position position="1911"/>
    </location>
</feature>
<dbReference type="InterPro" id="IPR001227">
    <property type="entry name" value="Ac_transferase_dom_sf"/>
</dbReference>
<dbReference type="Pfam" id="PF21089">
    <property type="entry name" value="PKS_DH_N"/>
    <property type="match status" value="2"/>
</dbReference>
<feature type="region of interest" description="C-terminal hotdog fold" evidence="8">
    <location>
        <begin position="2011"/>
        <end position="2148"/>
    </location>
</feature>
<dbReference type="GO" id="GO:0004312">
    <property type="term" value="F:fatty acid synthase activity"/>
    <property type="evidence" value="ECO:0007669"/>
    <property type="project" value="TreeGrafter"/>
</dbReference>
<dbReference type="InterPro" id="IPR036291">
    <property type="entry name" value="NAD(P)-bd_dom_sf"/>
</dbReference>
<dbReference type="Pfam" id="PF00698">
    <property type="entry name" value="Acyl_transf_1"/>
    <property type="match status" value="2"/>
</dbReference>
<dbReference type="GO" id="GO:0016491">
    <property type="term" value="F:oxidoreductase activity"/>
    <property type="evidence" value="ECO:0007669"/>
    <property type="project" value="InterPro"/>
</dbReference>
<feature type="domain" description="Carrier" evidence="10">
    <location>
        <begin position="4575"/>
        <end position="4653"/>
    </location>
</feature>
<dbReference type="InterPro" id="IPR013154">
    <property type="entry name" value="ADH-like_N"/>
</dbReference>
<dbReference type="InterPro" id="IPR020807">
    <property type="entry name" value="PKS_DH"/>
</dbReference>
<dbReference type="Pfam" id="PF13193">
    <property type="entry name" value="AMP-binding_C"/>
    <property type="match status" value="1"/>
</dbReference>
<dbReference type="SUPFAM" id="SSF55048">
    <property type="entry name" value="Probable ACP-binding domain of malonyl-CoA ACP transacylase"/>
    <property type="match status" value="2"/>
</dbReference>
<gene>
    <name evidence="13" type="ORF">CNX65_16270</name>
</gene>
<dbReference type="Gene3D" id="3.40.366.10">
    <property type="entry name" value="Malonyl-Coenzyme A Acyl Carrier Protein, domain 2"/>
    <property type="match status" value="2"/>
</dbReference>
<dbReference type="InterPro" id="IPR050091">
    <property type="entry name" value="PKS_NRPS_Biosynth_Enz"/>
</dbReference>
<feature type="active site" description="Proton donor; for dehydratase activity" evidence="8">
    <location>
        <position position="2070"/>
    </location>
</feature>
<dbReference type="Pfam" id="PF13602">
    <property type="entry name" value="ADH_zinc_N_2"/>
    <property type="match status" value="1"/>
</dbReference>
<keyword evidence="2" id="KW-0596">Phosphopantetheine</keyword>
<protein>
    <submittedName>
        <fullName evidence="13">Polyketide synthase</fullName>
    </submittedName>
</protein>
<feature type="domain" description="PKS/mFAS DH" evidence="12">
    <location>
        <begin position="1879"/>
        <end position="2148"/>
    </location>
</feature>
<dbReference type="PROSITE" id="PS52004">
    <property type="entry name" value="KS3_2"/>
    <property type="match status" value="2"/>
</dbReference>
<dbReference type="InterPro" id="IPR016036">
    <property type="entry name" value="Malonyl_transacylase_ACP-bd"/>
</dbReference>
<dbReference type="InterPro" id="IPR032821">
    <property type="entry name" value="PKS_assoc"/>
</dbReference>
<dbReference type="PROSITE" id="PS00455">
    <property type="entry name" value="AMP_BINDING"/>
    <property type="match status" value="1"/>
</dbReference>
<dbReference type="Pfam" id="PF08659">
    <property type="entry name" value="KR"/>
    <property type="match status" value="2"/>
</dbReference>
<feature type="compositionally biased region" description="Basic and acidic residues" evidence="9">
    <location>
        <begin position="3393"/>
        <end position="3416"/>
    </location>
</feature>
<dbReference type="InterPro" id="IPR049551">
    <property type="entry name" value="PKS_DH_C"/>
</dbReference>
<dbReference type="InterPro" id="IPR020806">
    <property type="entry name" value="PKS_PP-bd"/>
</dbReference>
<dbReference type="GO" id="GO:0006633">
    <property type="term" value="P:fatty acid biosynthetic process"/>
    <property type="evidence" value="ECO:0007669"/>
    <property type="project" value="InterPro"/>
</dbReference>
<dbReference type="FunFam" id="1.10.1200.10:FF:000007">
    <property type="entry name" value="Probable polyketide synthase pks17"/>
    <property type="match status" value="1"/>
</dbReference>
<dbReference type="Gene3D" id="3.90.180.10">
    <property type="entry name" value="Medium-chain alcohol dehydrogenases, catalytic domain"/>
    <property type="match status" value="1"/>
</dbReference>
<dbReference type="SUPFAM" id="SSF56801">
    <property type="entry name" value="Acetyl-CoA synthetase-like"/>
    <property type="match status" value="1"/>
</dbReference>
<dbReference type="SUPFAM" id="SSF52151">
    <property type="entry name" value="FabD/lysophospholipase-like"/>
    <property type="match status" value="2"/>
</dbReference>
<keyword evidence="7" id="KW-0012">Acyltransferase</keyword>
<dbReference type="InterPro" id="IPR018201">
    <property type="entry name" value="Ketoacyl_synth_AS"/>
</dbReference>
<dbReference type="InterPro" id="IPR049552">
    <property type="entry name" value="PKS_DH_N"/>
</dbReference>
<dbReference type="Gene3D" id="3.30.70.3290">
    <property type="match status" value="2"/>
</dbReference>
<evidence type="ECO:0000256" key="7">
    <source>
        <dbReference type="ARBA" id="ARBA00023315"/>
    </source>
</evidence>
<dbReference type="InterPro" id="IPR006162">
    <property type="entry name" value="Ppantetheine_attach_site"/>
</dbReference>
<dbReference type="SMART" id="SM00822">
    <property type="entry name" value="PKS_KR"/>
    <property type="match status" value="2"/>
</dbReference>
<dbReference type="InterPro" id="IPR042104">
    <property type="entry name" value="PKS_dehydratase_sf"/>
</dbReference>
<evidence type="ECO:0000259" key="10">
    <source>
        <dbReference type="PROSITE" id="PS50075"/>
    </source>
</evidence>
<evidence type="ECO:0000256" key="2">
    <source>
        <dbReference type="ARBA" id="ARBA00022450"/>
    </source>
</evidence>
<dbReference type="CDD" id="cd08956">
    <property type="entry name" value="KR_3_FAS_SDR_x"/>
    <property type="match status" value="1"/>
</dbReference>
<feature type="domain" description="Carrier" evidence="10">
    <location>
        <begin position="2863"/>
        <end position="2938"/>
    </location>
</feature>
<evidence type="ECO:0000259" key="12">
    <source>
        <dbReference type="PROSITE" id="PS52019"/>
    </source>
</evidence>
<dbReference type="InterPro" id="IPR014043">
    <property type="entry name" value="Acyl_transferase_dom"/>
</dbReference>
<evidence type="ECO:0000259" key="11">
    <source>
        <dbReference type="PROSITE" id="PS52004"/>
    </source>
</evidence>
<dbReference type="SUPFAM" id="SSF47336">
    <property type="entry name" value="ACP-like"/>
    <property type="match status" value="3"/>
</dbReference>
<dbReference type="Pfam" id="PF02801">
    <property type="entry name" value="Ketoacyl-synt_C"/>
    <property type="match status" value="2"/>
</dbReference>
<dbReference type="InterPro" id="IPR020843">
    <property type="entry name" value="ER"/>
</dbReference>
<dbReference type="Gene3D" id="3.40.47.10">
    <property type="match status" value="2"/>
</dbReference>
<dbReference type="KEGG" id="apre:CNX65_16270"/>